<dbReference type="AlphaFoldDB" id="A0A7S2DX57"/>
<dbReference type="PROSITE" id="PS50222">
    <property type="entry name" value="EF_HAND_2"/>
    <property type="match status" value="1"/>
</dbReference>
<dbReference type="Gene3D" id="1.25.40.20">
    <property type="entry name" value="Ankyrin repeat-containing domain"/>
    <property type="match status" value="1"/>
</dbReference>
<dbReference type="InterPro" id="IPR002048">
    <property type="entry name" value="EF_hand_dom"/>
</dbReference>
<sequence length="240" mass="25473">MVTQDQILEVFRNFDSKGTGLITNAQLTKVLQQLDPIRWDDAAIATLLVSSGLSHKVGGEDAVRYEELIAWAMNGKTGGASAVKAEPVCQAAFDGDVDKLRGLAKAGDGQAAGQPGYVQVSDAVAGLWTMGFNMFELRSLASEPNLLPATPLQYAAFAGKADVIRYLIEECGLSKQEEGELGASAADIAKSHRVGLDGEPVVDDGPLLELLEEDEAPLSADNLARTVTRSLQRGNTKKMA</sequence>
<dbReference type="SUPFAM" id="SSF48403">
    <property type="entry name" value="Ankyrin repeat"/>
    <property type="match status" value="1"/>
</dbReference>
<accession>A0A7S2DX57</accession>
<evidence type="ECO:0000313" key="2">
    <source>
        <dbReference type="EMBL" id="CAD9466402.1"/>
    </source>
</evidence>
<feature type="domain" description="EF-hand" evidence="1">
    <location>
        <begin position="2"/>
        <end position="37"/>
    </location>
</feature>
<dbReference type="EMBL" id="HBGQ01061365">
    <property type="protein sequence ID" value="CAD9466402.1"/>
    <property type="molecule type" value="Transcribed_RNA"/>
</dbReference>
<dbReference type="InterPro" id="IPR011992">
    <property type="entry name" value="EF-hand-dom_pair"/>
</dbReference>
<proteinExistence type="predicted"/>
<organism evidence="2">
    <name type="scientific">Alexandrium andersonii</name>
    <dbReference type="NCBI Taxonomy" id="327968"/>
    <lineage>
        <taxon>Eukaryota</taxon>
        <taxon>Sar</taxon>
        <taxon>Alveolata</taxon>
        <taxon>Dinophyceae</taxon>
        <taxon>Gonyaulacales</taxon>
        <taxon>Pyrocystaceae</taxon>
        <taxon>Alexandrium</taxon>
    </lineage>
</organism>
<name>A0A7S2DX57_9DINO</name>
<protein>
    <recommendedName>
        <fullName evidence="1">EF-hand domain-containing protein</fullName>
    </recommendedName>
</protein>
<dbReference type="InterPro" id="IPR036770">
    <property type="entry name" value="Ankyrin_rpt-contain_sf"/>
</dbReference>
<dbReference type="GO" id="GO:0005509">
    <property type="term" value="F:calcium ion binding"/>
    <property type="evidence" value="ECO:0007669"/>
    <property type="project" value="InterPro"/>
</dbReference>
<gene>
    <name evidence="2" type="ORF">AAND1436_LOCUS29635</name>
</gene>
<dbReference type="SUPFAM" id="SSF47473">
    <property type="entry name" value="EF-hand"/>
    <property type="match status" value="1"/>
</dbReference>
<reference evidence="2" key="1">
    <citation type="submission" date="2021-01" db="EMBL/GenBank/DDBJ databases">
        <authorList>
            <person name="Corre E."/>
            <person name="Pelletier E."/>
            <person name="Niang G."/>
            <person name="Scheremetjew M."/>
            <person name="Finn R."/>
            <person name="Kale V."/>
            <person name="Holt S."/>
            <person name="Cochrane G."/>
            <person name="Meng A."/>
            <person name="Brown T."/>
            <person name="Cohen L."/>
        </authorList>
    </citation>
    <scope>NUCLEOTIDE SEQUENCE</scope>
    <source>
        <strain evidence="2">CCMP2222</strain>
    </source>
</reference>
<evidence type="ECO:0000259" key="1">
    <source>
        <dbReference type="PROSITE" id="PS50222"/>
    </source>
</evidence>